<evidence type="ECO:0000259" key="4">
    <source>
        <dbReference type="PROSITE" id="PS50995"/>
    </source>
</evidence>
<sequence>MAVLTLDDCSANRSPGRLFRRIDKLMSGYIESRFDALAISFMQWIALKIVREGKATTAGELARELAITTGATTRMIDVLEGHGLLVRDRGGADRRVVHLALTPAGAEAVGALQHHVVDAWNEVLADFDQSEIDFVIASLVRVLAAAERVVGADAYKEATE</sequence>
<reference evidence="5 6" key="1">
    <citation type="submission" date="2022-12" db="EMBL/GenBank/DDBJ databases">
        <title>Sphingomonas abieness sp. nov., an endophytic bacterium isolated from Abies koreana.</title>
        <authorList>
            <person name="Jiang L."/>
            <person name="Lee J."/>
        </authorList>
    </citation>
    <scope>NUCLEOTIDE SEQUENCE [LARGE SCALE GENOMIC DNA]</scope>
    <source>
        <strain evidence="6">PAMB 00755</strain>
    </source>
</reference>
<accession>A0ABY7NQ30</accession>
<dbReference type="PANTHER" id="PTHR33164:SF64">
    <property type="entry name" value="TRANSCRIPTIONAL REGULATOR SLYA"/>
    <property type="match status" value="1"/>
</dbReference>
<dbReference type="InterPro" id="IPR000835">
    <property type="entry name" value="HTH_MarR-typ"/>
</dbReference>
<dbReference type="PROSITE" id="PS50995">
    <property type="entry name" value="HTH_MARR_2"/>
    <property type="match status" value="1"/>
</dbReference>
<dbReference type="EMBL" id="CP115174">
    <property type="protein sequence ID" value="WBO23297.1"/>
    <property type="molecule type" value="Genomic_DNA"/>
</dbReference>
<evidence type="ECO:0000256" key="1">
    <source>
        <dbReference type="ARBA" id="ARBA00023015"/>
    </source>
</evidence>
<gene>
    <name evidence="5" type="ORF">PBT88_03940</name>
</gene>
<dbReference type="InterPro" id="IPR036390">
    <property type="entry name" value="WH_DNA-bd_sf"/>
</dbReference>
<dbReference type="Gene3D" id="1.10.10.10">
    <property type="entry name" value="Winged helix-like DNA-binding domain superfamily/Winged helix DNA-binding domain"/>
    <property type="match status" value="1"/>
</dbReference>
<keyword evidence="2" id="KW-0238">DNA-binding</keyword>
<dbReference type="Proteomes" id="UP001210865">
    <property type="component" value="Chromosome"/>
</dbReference>
<keyword evidence="3" id="KW-0804">Transcription</keyword>
<dbReference type="PANTHER" id="PTHR33164">
    <property type="entry name" value="TRANSCRIPTIONAL REGULATOR, MARR FAMILY"/>
    <property type="match status" value="1"/>
</dbReference>
<dbReference type="Pfam" id="PF01047">
    <property type="entry name" value="MarR"/>
    <property type="match status" value="1"/>
</dbReference>
<evidence type="ECO:0000256" key="3">
    <source>
        <dbReference type="ARBA" id="ARBA00023163"/>
    </source>
</evidence>
<dbReference type="RefSeq" id="WP_270077932.1">
    <property type="nucleotide sequence ID" value="NZ_CP115174.1"/>
</dbReference>
<dbReference type="InterPro" id="IPR039422">
    <property type="entry name" value="MarR/SlyA-like"/>
</dbReference>
<dbReference type="SUPFAM" id="SSF46785">
    <property type="entry name" value="Winged helix' DNA-binding domain"/>
    <property type="match status" value="1"/>
</dbReference>
<keyword evidence="1" id="KW-0805">Transcription regulation</keyword>
<dbReference type="InterPro" id="IPR036388">
    <property type="entry name" value="WH-like_DNA-bd_sf"/>
</dbReference>
<protein>
    <submittedName>
        <fullName evidence="5">MarR family transcriptional regulator</fullName>
    </submittedName>
</protein>
<organism evidence="5 6">
    <name type="scientific">Sphingomonas abietis</name>
    <dbReference type="NCBI Taxonomy" id="3012344"/>
    <lineage>
        <taxon>Bacteria</taxon>
        <taxon>Pseudomonadati</taxon>
        <taxon>Pseudomonadota</taxon>
        <taxon>Alphaproteobacteria</taxon>
        <taxon>Sphingomonadales</taxon>
        <taxon>Sphingomonadaceae</taxon>
        <taxon>Sphingomonas</taxon>
    </lineage>
</organism>
<dbReference type="PRINTS" id="PR00598">
    <property type="entry name" value="HTHMARR"/>
</dbReference>
<evidence type="ECO:0000313" key="6">
    <source>
        <dbReference type="Proteomes" id="UP001210865"/>
    </source>
</evidence>
<feature type="domain" description="HTH marR-type" evidence="4">
    <location>
        <begin position="1"/>
        <end position="144"/>
    </location>
</feature>
<proteinExistence type="predicted"/>
<evidence type="ECO:0000313" key="5">
    <source>
        <dbReference type="EMBL" id="WBO23297.1"/>
    </source>
</evidence>
<keyword evidence="6" id="KW-1185">Reference proteome</keyword>
<evidence type="ECO:0000256" key="2">
    <source>
        <dbReference type="ARBA" id="ARBA00023125"/>
    </source>
</evidence>
<dbReference type="SMART" id="SM00347">
    <property type="entry name" value="HTH_MARR"/>
    <property type="match status" value="1"/>
</dbReference>
<name>A0ABY7NQ30_9SPHN</name>